<accession>A0A7W9BVX1</accession>
<comment type="caution">
    <text evidence="2">The sequence shown here is derived from an EMBL/GenBank/DDBJ whole genome shotgun (WGS) entry which is preliminary data.</text>
</comment>
<evidence type="ECO:0000256" key="1">
    <source>
        <dbReference type="SAM" id="MobiDB-lite"/>
    </source>
</evidence>
<dbReference type="EMBL" id="JACIJR010000010">
    <property type="protein sequence ID" value="MBB5730854.1"/>
    <property type="molecule type" value="Genomic_DNA"/>
</dbReference>
<protein>
    <submittedName>
        <fullName evidence="2">Uncharacterized protein</fullName>
    </submittedName>
</protein>
<dbReference type="AlphaFoldDB" id="A0A7W9BVX1"/>
<evidence type="ECO:0000313" key="2">
    <source>
        <dbReference type="EMBL" id="MBB5730854.1"/>
    </source>
</evidence>
<reference evidence="2 3" key="1">
    <citation type="submission" date="2020-08" db="EMBL/GenBank/DDBJ databases">
        <title>Genomic Encyclopedia of Type Strains, Phase IV (KMG-IV): sequencing the most valuable type-strain genomes for metagenomic binning, comparative biology and taxonomic classification.</title>
        <authorList>
            <person name="Goeker M."/>
        </authorList>
    </citation>
    <scope>NUCLEOTIDE SEQUENCE [LARGE SCALE GENOMIC DNA]</scope>
    <source>
        <strain evidence="2 3">DSM 103336</strain>
    </source>
</reference>
<sequence>MDAGTQTHLEAFPSEKCSSRRIRERTSLNDNPRLDALVGLNLKLSRLDCDTANNDLMRGYDSFVGYFSAHYGGRKP</sequence>
<dbReference type="Proteomes" id="UP000546701">
    <property type="component" value="Unassembled WGS sequence"/>
</dbReference>
<name>A0A7W9BVX1_9SPHN</name>
<feature type="region of interest" description="Disordered" evidence="1">
    <location>
        <begin position="1"/>
        <end position="22"/>
    </location>
</feature>
<dbReference type="OrthoDB" id="292013at2"/>
<keyword evidence="3" id="KW-1185">Reference proteome</keyword>
<proteinExistence type="predicted"/>
<organism evidence="2 3">
    <name type="scientific">Sphingomonas prati</name>
    <dbReference type="NCBI Taxonomy" id="1843237"/>
    <lineage>
        <taxon>Bacteria</taxon>
        <taxon>Pseudomonadati</taxon>
        <taxon>Pseudomonadota</taxon>
        <taxon>Alphaproteobacteria</taxon>
        <taxon>Sphingomonadales</taxon>
        <taxon>Sphingomonadaceae</taxon>
        <taxon>Sphingomonas</taxon>
    </lineage>
</organism>
<evidence type="ECO:0000313" key="3">
    <source>
        <dbReference type="Proteomes" id="UP000546701"/>
    </source>
</evidence>
<gene>
    <name evidence="2" type="ORF">FHS99_003361</name>
</gene>
<dbReference type="RefSeq" id="WP_157177886.1">
    <property type="nucleotide sequence ID" value="NZ_BMJP01000008.1"/>
</dbReference>